<proteinExistence type="predicted"/>
<sequence length="161" mass="18340">MRSRLLLFIIIITAIMSLVVSPVGAAPGKFVEISRPEGNAEVVTKDVFSIFGTCVYDETIITFEYKDRSTEEFKPLETTEGYSTFKVGSGKMFGKDIKLKYRGENIIKIIAYTKDVKDDKDKQVQTYTITQGEEKKKSNWFEKAIEWITNPGKDSDKDKKD</sequence>
<dbReference type="Proteomes" id="UP000191554">
    <property type="component" value="Unassembled WGS sequence"/>
</dbReference>
<gene>
    <name evidence="1" type="ORF">CLHUN_24920</name>
</gene>
<protein>
    <submittedName>
        <fullName evidence="1">Uncharacterized protein</fullName>
    </submittedName>
</protein>
<keyword evidence="2" id="KW-1185">Reference proteome</keyword>
<accession>A0A1V4SIB6</accession>
<dbReference type="EMBL" id="MZGX01000016">
    <property type="protein sequence ID" value="OPX43554.1"/>
    <property type="molecule type" value="Genomic_DNA"/>
</dbReference>
<evidence type="ECO:0000313" key="2">
    <source>
        <dbReference type="Proteomes" id="UP000191554"/>
    </source>
</evidence>
<evidence type="ECO:0000313" key="1">
    <source>
        <dbReference type="EMBL" id="OPX43554.1"/>
    </source>
</evidence>
<dbReference type="OrthoDB" id="1739438at2"/>
<name>A0A1V4SIB6_RUMHU</name>
<dbReference type="AlphaFoldDB" id="A0A1V4SIB6"/>
<organism evidence="1 2">
    <name type="scientific">Ruminiclostridium hungatei</name>
    <name type="common">Clostridium hungatei</name>
    <dbReference type="NCBI Taxonomy" id="48256"/>
    <lineage>
        <taxon>Bacteria</taxon>
        <taxon>Bacillati</taxon>
        <taxon>Bacillota</taxon>
        <taxon>Clostridia</taxon>
        <taxon>Eubacteriales</taxon>
        <taxon>Oscillospiraceae</taxon>
        <taxon>Ruminiclostridium</taxon>
    </lineage>
</organism>
<comment type="caution">
    <text evidence="1">The sequence shown here is derived from an EMBL/GenBank/DDBJ whole genome shotgun (WGS) entry which is preliminary data.</text>
</comment>
<dbReference type="STRING" id="48256.CLHUN_24920"/>
<dbReference type="RefSeq" id="WP_080064919.1">
    <property type="nucleotide sequence ID" value="NZ_MZGX01000016.1"/>
</dbReference>
<reference evidence="1 2" key="1">
    <citation type="submission" date="2017-03" db="EMBL/GenBank/DDBJ databases">
        <title>Genome sequence of Clostridium hungatei DSM 14427.</title>
        <authorList>
            <person name="Poehlein A."/>
            <person name="Daniel R."/>
        </authorList>
    </citation>
    <scope>NUCLEOTIDE SEQUENCE [LARGE SCALE GENOMIC DNA]</scope>
    <source>
        <strain evidence="1 2">DSM 14427</strain>
    </source>
</reference>